<evidence type="ECO:0000313" key="11">
    <source>
        <dbReference type="Proteomes" id="UP000316242"/>
    </source>
</evidence>
<comment type="subunit">
    <text evidence="2 8">Homodimer.</text>
</comment>
<comment type="function">
    <text evidence="8">Catalyzes the deamination of adenosine to inosine at the wobble position 34 of tRNA(Arg2).</text>
</comment>
<dbReference type="CDD" id="cd01285">
    <property type="entry name" value="nucleoside_deaminase"/>
    <property type="match status" value="1"/>
</dbReference>
<dbReference type="InterPro" id="IPR016193">
    <property type="entry name" value="Cytidine_deaminase-like"/>
</dbReference>
<keyword evidence="6 8" id="KW-0862">Zinc</keyword>
<dbReference type="Gene3D" id="3.40.140.10">
    <property type="entry name" value="Cytidine Deaminase, domain 2"/>
    <property type="match status" value="1"/>
</dbReference>
<keyword evidence="3 8" id="KW-0819">tRNA processing</keyword>
<proteinExistence type="inferred from homology"/>
<dbReference type="Pfam" id="PF00383">
    <property type="entry name" value="dCMP_cyt_deam_1"/>
    <property type="match status" value="1"/>
</dbReference>
<evidence type="ECO:0000256" key="5">
    <source>
        <dbReference type="ARBA" id="ARBA00022801"/>
    </source>
</evidence>
<evidence type="ECO:0000256" key="2">
    <source>
        <dbReference type="ARBA" id="ARBA00011738"/>
    </source>
</evidence>
<name>A0ABQ0RPK6_GLUNI</name>
<accession>A0ABQ0RPK6</accession>
<evidence type="ECO:0000256" key="6">
    <source>
        <dbReference type="ARBA" id="ARBA00022833"/>
    </source>
</evidence>
<dbReference type="RefSeq" id="WP_141358855.1">
    <property type="nucleotide sequence ID" value="NZ_BAAAWM010000001.1"/>
</dbReference>
<dbReference type="InterPro" id="IPR002125">
    <property type="entry name" value="CMP_dCMP_dom"/>
</dbReference>
<evidence type="ECO:0000256" key="8">
    <source>
        <dbReference type="HAMAP-Rule" id="MF_00972"/>
    </source>
</evidence>
<evidence type="ECO:0000256" key="7">
    <source>
        <dbReference type="ARBA" id="ARBA00048045"/>
    </source>
</evidence>
<dbReference type="EC" id="3.5.4.33" evidence="8"/>
<dbReference type="InterPro" id="IPR028883">
    <property type="entry name" value="tRNA_aden_deaminase"/>
</dbReference>
<protein>
    <recommendedName>
        <fullName evidence="8">tRNA-specific adenosine deaminase</fullName>
        <ecNumber evidence="8">3.5.4.33</ecNumber>
    </recommendedName>
</protein>
<comment type="caution">
    <text evidence="10">The sequence shown here is derived from an EMBL/GenBank/DDBJ whole genome shotgun (WGS) entry which is preliminary data.</text>
</comment>
<comment type="similarity">
    <text evidence="1">Belongs to the cytidine and deoxycytidylate deaminase family. ADAT2 subfamily.</text>
</comment>
<dbReference type="SUPFAM" id="SSF53927">
    <property type="entry name" value="Cytidine deaminase-like"/>
    <property type="match status" value="1"/>
</dbReference>
<dbReference type="InterPro" id="IPR016192">
    <property type="entry name" value="APOBEC/CMP_deaminase_Zn-bd"/>
</dbReference>
<reference evidence="10 11" key="1">
    <citation type="submission" date="2019-06" db="EMBL/GenBank/DDBJ databases">
        <title>Whole genome shotgun sequence of Glutamicibacter nicotianae NBRC 14234.</title>
        <authorList>
            <person name="Hosoyama A."/>
            <person name="Uohara A."/>
            <person name="Ohji S."/>
            <person name="Ichikawa N."/>
        </authorList>
    </citation>
    <scope>NUCLEOTIDE SEQUENCE [LARGE SCALE GENOMIC DNA]</scope>
    <source>
        <strain evidence="10 11">NBRC 14234</strain>
    </source>
</reference>
<feature type="domain" description="CMP/dCMP-type deaminase" evidence="9">
    <location>
        <begin position="3"/>
        <end position="156"/>
    </location>
</feature>
<keyword evidence="11" id="KW-1185">Reference proteome</keyword>
<dbReference type="HAMAP" id="MF_00972">
    <property type="entry name" value="tRNA_aden_deaminase"/>
    <property type="match status" value="1"/>
</dbReference>
<evidence type="ECO:0000256" key="3">
    <source>
        <dbReference type="ARBA" id="ARBA00022694"/>
    </source>
</evidence>
<evidence type="ECO:0000256" key="4">
    <source>
        <dbReference type="ARBA" id="ARBA00022723"/>
    </source>
</evidence>
<dbReference type="PANTHER" id="PTHR11079:SF202">
    <property type="entry name" value="TRNA-SPECIFIC ADENOSINE DEAMINASE"/>
    <property type="match status" value="1"/>
</dbReference>
<feature type="binding site" evidence="8">
    <location>
        <position position="94"/>
    </location>
    <ligand>
        <name>Zn(2+)</name>
        <dbReference type="ChEBI" id="CHEBI:29105"/>
        <note>catalytic</note>
    </ligand>
</feature>
<dbReference type="NCBIfam" id="NF008113">
    <property type="entry name" value="PRK10860.1"/>
    <property type="match status" value="1"/>
</dbReference>
<sequence length="160" mass="17479">MVHEFDAWMDLALAEARKALATDDVPIGAVILSPEGEVLATGRNEREAVKDPTAHAEVVAIRNAVKALEAAGQDDGWRLSDCTLVVTLEPCAMCAGAIVLSRIPQLVFGAWDEKAGACGSVFDIVREPRLNHWVEVHSRVKKDECGDLLREFFRGKRGRS</sequence>
<dbReference type="PROSITE" id="PS00903">
    <property type="entry name" value="CYT_DCMP_DEAMINASES_1"/>
    <property type="match status" value="1"/>
</dbReference>
<dbReference type="Proteomes" id="UP000316242">
    <property type="component" value="Unassembled WGS sequence"/>
</dbReference>
<dbReference type="PANTHER" id="PTHR11079">
    <property type="entry name" value="CYTOSINE DEAMINASE FAMILY MEMBER"/>
    <property type="match status" value="1"/>
</dbReference>
<feature type="binding site" evidence="8">
    <location>
        <position position="55"/>
    </location>
    <ligand>
        <name>Zn(2+)</name>
        <dbReference type="ChEBI" id="CHEBI:29105"/>
        <note>catalytic</note>
    </ligand>
</feature>
<keyword evidence="5 8" id="KW-0378">Hydrolase</keyword>
<organism evidence="10 11">
    <name type="scientific">Glutamicibacter nicotianae</name>
    <name type="common">Arthrobacter nicotianae</name>
    <dbReference type="NCBI Taxonomy" id="37929"/>
    <lineage>
        <taxon>Bacteria</taxon>
        <taxon>Bacillati</taxon>
        <taxon>Actinomycetota</taxon>
        <taxon>Actinomycetes</taxon>
        <taxon>Micrococcales</taxon>
        <taxon>Micrococcaceae</taxon>
        <taxon>Glutamicibacter</taxon>
    </lineage>
</organism>
<dbReference type="EMBL" id="BJNE01000018">
    <property type="protein sequence ID" value="GEC13739.1"/>
    <property type="molecule type" value="Genomic_DNA"/>
</dbReference>
<feature type="binding site" evidence="8">
    <location>
        <position position="91"/>
    </location>
    <ligand>
        <name>Zn(2+)</name>
        <dbReference type="ChEBI" id="CHEBI:29105"/>
        <note>catalytic</note>
    </ligand>
</feature>
<evidence type="ECO:0000259" key="9">
    <source>
        <dbReference type="PROSITE" id="PS51747"/>
    </source>
</evidence>
<evidence type="ECO:0000313" key="10">
    <source>
        <dbReference type="EMBL" id="GEC13739.1"/>
    </source>
</evidence>
<evidence type="ECO:0000256" key="1">
    <source>
        <dbReference type="ARBA" id="ARBA00010669"/>
    </source>
</evidence>
<keyword evidence="4 8" id="KW-0479">Metal-binding</keyword>
<gene>
    <name evidence="8 10" type="primary">tadA</name>
    <name evidence="10" type="ORF">ANI01nite_29420</name>
</gene>
<feature type="active site" description="Proton donor" evidence="8">
    <location>
        <position position="57"/>
    </location>
</feature>
<comment type="cofactor">
    <cofactor evidence="8">
        <name>Zn(2+)</name>
        <dbReference type="ChEBI" id="CHEBI:29105"/>
    </cofactor>
    <text evidence="8">Binds 1 zinc ion per subunit.</text>
</comment>
<dbReference type="PROSITE" id="PS51747">
    <property type="entry name" value="CYT_DCMP_DEAMINASES_2"/>
    <property type="match status" value="1"/>
</dbReference>
<comment type="catalytic activity">
    <reaction evidence="7 8">
        <text>adenosine(34) in tRNA + H2O + H(+) = inosine(34) in tRNA + NH4(+)</text>
        <dbReference type="Rhea" id="RHEA:43168"/>
        <dbReference type="Rhea" id="RHEA-COMP:10373"/>
        <dbReference type="Rhea" id="RHEA-COMP:10374"/>
        <dbReference type="ChEBI" id="CHEBI:15377"/>
        <dbReference type="ChEBI" id="CHEBI:15378"/>
        <dbReference type="ChEBI" id="CHEBI:28938"/>
        <dbReference type="ChEBI" id="CHEBI:74411"/>
        <dbReference type="ChEBI" id="CHEBI:82852"/>
        <dbReference type="EC" id="3.5.4.33"/>
    </reaction>
</comment>